<feature type="transmembrane region" description="Helical" evidence="1">
    <location>
        <begin position="174"/>
        <end position="191"/>
    </location>
</feature>
<gene>
    <name evidence="5" type="ORF">JXQ802_LOCUS48504</name>
    <name evidence="3" type="ORF">PYM288_LOCUS32487</name>
    <name evidence="2" type="ORF">RFH988_LOCUS29531</name>
    <name evidence="4" type="ORF">SEV965_LOCUS31125</name>
</gene>
<dbReference type="EMBL" id="CAJNOO010002793">
    <property type="protein sequence ID" value="CAF1297318.1"/>
    <property type="molecule type" value="Genomic_DNA"/>
</dbReference>
<reference evidence="2" key="1">
    <citation type="submission" date="2021-02" db="EMBL/GenBank/DDBJ databases">
        <authorList>
            <person name="Nowell W R."/>
        </authorList>
    </citation>
    <scope>NUCLEOTIDE SEQUENCE</scope>
</reference>
<name>A0A815DFU1_9BILA</name>
<evidence type="ECO:0000313" key="2">
    <source>
        <dbReference type="EMBL" id="CAF1297318.1"/>
    </source>
</evidence>
<dbReference type="AlphaFoldDB" id="A0A815DFU1"/>
<evidence type="ECO:0000256" key="1">
    <source>
        <dbReference type="SAM" id="Phobius"/>
    </source>
</evidence>
<keyword evidence="1" id="KW-1133">Transmembrane helix</keyword>
<comment type="caution">
    <text evidence="2">The sequence shown here is derived from an EMBL/GenBank/DDBJ whole genome shotgun (WGS) entry which is preliminary data.</text>
</comment>
<keyword evidence="1" id="KW-0812">Transmembrane</keyword>
<dbReference type="Proteomes" id="UP000663870">
    <property type="component" value="Unassembled WGS sequence"/>
</dbReference>
<evidence type="ECO:0000313" key="3">
    <source>
        <dbReference type="EMBL" id="CAF1352888.1"/>
    </source>
</evidence>
<dbReference type="Proteomes" id="UP000663854">
    <property type="component" value="Unassembled WGS sequence"/>
</dbReference>
<feature type="transmembrane region" description="Helical" evidence="1">
    <location>
        <begin position="24"/>
        <end position="42"/>
    </location>
</feature>
<accession>A0A815DFU1</accession>
<evidence type="ECO:0000313" key="4">
    <source>
        <dbReference type="EMBL" id="CAF1394770.1"/>
    </source>
</evidence>
<dbReference type="EMBL" id="CAJNOL010005290">
    <property type="protein sequence ID" value="CAF1602807.1"/>
    <property type="molecule type" value="Genomic_DNA"/>
</dbReference>
<dbReference type="EMBL" id="CAJNOH010003911">
    <property type="protein sequence ID" value="CAF1352888.1"/>
    <property type="molecule type" value="Genomic_DNA"/>
</dbReference>
<dbReference type="EMBL" id="CAJNOU010003515">
    <property type="protein sequence ID" value="CAF1394770.1"/>
    <property type="molecule type" value="Genomic_DNA"/>
</dbReference>
<feature type="transmembrane region" description="Helical" evidence="1">
    <location>
        <begin position="240"/>
        <end position="261"/>
    </location>
</feature>
<evidence type="ECO:0000313" key="6">
    <source>
        <dbReference type="Proteomes" id="UP000663870"/>
    </source>
</evidence>
<protein>
    <submittedName>
        <fullName evidence="2">Uncharacterized protein</fullName>
    </submittedName>
</protein>
<dbReference type="Proteomes" id="UP000663882">
    <property type="component" value="Unassembled WGS sequence"/>
</dbReference>
<keyword evidence="1" id="KW-0472">Membrane</keyword>
<dbReference type="OrthoDB" id="10067556at2759"/>
<organism evidence="2 7">
    <name type="scientific">Rotaria sordida</name>
    <dbReference type="NCBI Taxonomy" id="392033"/>
    <lineage>
        <taxon>Eukaryota</taxon>
        <taxon>Metazoa</taxon>
        <taxon>Spiralia</taxon>
        <taxon>Gnathifera</taxon>
        <taxon>Rotifera</taxon>
        <taxon>Eurotatoria</taxon>
        <taxon>Bdelloidea</taxon>
        <taxon>Philodinida</taxon>
        <taxon>Philodinidae</taxon>
        <taxon>Rotaria</taxon>
    </lineage>
</organism>
<proteinExistence type="predicted"/>
<feature type="transmembrane region" description="Helical" evidence="1">
    <location>
        <begin position="197"/>
        <end position="220"/>
    </location>
</feature>
<sequence length="308" mass="36135">MNETHTQILGPGNSLLYTIPKGEIIIPPYWALCIQILSLQLLQRIWNRCRYKTWFTSVEVAMLYRKVHAEDHKPTFVANVAGIDIDIFDLFQSLWPLAHFIWYCILQAQCMTYLTASAWKCYNIFGYKIHNYIAANVVIGLSNAQMKHSLIRNLDYEKKTNTQKHYIAIIHKSVPYFYLVPILAWIPYGFTHILPMFILYIWMFILYIIGILISSVFFSVMFIKCPQSSKLVEFVKSKDFYASVCCSIGITSVPLFFAVLYNYSQYFYFGEHYIKSMTFEYQSRDTIVYLQTYKNSTQQIGHLILAIF</sequence>
<dbReference type="Proteomes" id="UP000663889">
    <property type="component" value="Unassembled WGS sequence"/>
</dbReference>
<evidence type="ECO:0000313" key="7">
    <source>
        <dbReference type="Proteomes" id="UP000663882"/>
    </source>
</evidence>
<keyword evidence="6" id="KW-1185">Reference proteome</keyword>
<evidence type="ECO:0000313" key="5">
    <source>
        <dbReference type="EMBL" id="CAF1602807.1"/>
    </source>
</evidence>